<evidence type="ECO:0000313" key="4">
    <source>
        <dbReference type="Proteomes" id="UP000682739"/>
    </source>
</evidence>
<organism evidence="3 4">
    <name type="scientific">Psychrosphaera ytuae</name>
    <dbReference type="NCBI Taxonomy" id="2820710"/>
    <lineage>
        <taxon>Bacteria</taxon>
        <taxon>Pseudomonadati</taxon>
        <taxon>Pseudomonadota</taxon>
        <taxon>Gammaproteobacteria</taxon>
        <taxon>Alteromonadales</taxon>
        <taxon>Pseudoalteromonadaceae</taxon>
        <taxon>Psychrosphaera</taxon>
    </lineage>
</organism>
<evidence type="ECO:0000313" key="3">
    <source>
        <dbReference type="EMBL" id="QTH64139.1"/>
    </source>
</evidence>
<dbReference type="InterPro" id="IPR048372">
    <property type="entry name" value="ZapC_C"/>
</dbReference>
<protein>
    <submittedName>
        <fullName evidence="3">Cell division protein ZapC</fullName>
    </submittedName>
</protein>
<keyword evidence="4" id="KW-1185">Reference proteome</keyword>
<dbReference type="Proteomes" id="UP000682739">
    <property type="component" value="Chromosome"/>
</dbReference>
<dbReference type="InterPro" id="IPR048373">
    <property type="entry name" value="ZapC_N"/>
</dbReference>
<dbReference type="Pfam" id="PF07126">
    <property type="entry name" value="ZapC_C"/>
    <property type="match status" value="1"/>
</dbReference>
<gene>
    <name evidence="3" type="ORF">J1N51_01225</name>
</gene>
<keyword evidence="3" id="KW-0131">Cell cycle</keyword>
<evidence type="ECO:0000259" key="1">
    <source>
        <dbReference type="Pfam" id="PF07126"/>
    </source>
</evidence>
<dbReference type="GO" id="GO:0051301">
    <property type="term" value="P:cell division"/>
    <property type="evidence" value="ECO:0007669"/>
    <property type="project" value="UniProtKB-KW"/>
</dbReference>
<reference evidence="3" key="1">
    <citation type="submission" date="2021-03" db="EMBL/GenBank/DDBJ databases">
        <title>Description of Psychrosphaera ytuae sp. nov. isolated from deep sea sediment of South China Sea.</title>
        <authorList>
            <person name="Zhang J."/>
            <person name="Xu X.-D."/>
        </authorList>
    </citation>
    <scope>NUCLEOTIDE SEQUENCE</scope>
    <source>
        <strain evidence="3">MTZ26</strain>
    </source>
</reference>
<name>A0A975HKB1_9GAMM</name>
<sequence>MAVTNNVDWHWLIEESGLLTLQLTEQFLFQTPFKQTELTSNCQSGSCFTTSDAFVYSLHRDKFAPLPISEEHAFTLAVCATISTNYLKPMANKSWYFKEASSDLSKPVHVGDWVSLNTSEEAIYLVLNTDTTASDVMLVSKSHRIDEQRQFKMGKPVRVHNDRLSPVYYELQEHQL</sequence>
<keyword evidence="3" id="KW-0132">Cell division</keyword>
<dbReference type="Pfam" id="PF21083">
    <property type="entry name" value="ZapC_N"/>
    <property type="match status" value="1"/>
</dbReference>
<dbReference type="KEGG" id="psym:J1N51_01225"/>
<proteinExistence type="predicted"/>
<accession>A0A975HKB1</accession>
<dbReference type="RefSeq" id="WP_208832194.1">
    <property type="nucleotide sequence ID" value="NZ_CP072110.1"/>
</dbReference>
<dbReference type="EMBL" id="CP072110">
    <property type="protein sequence ID" value="QTH64139.1"/>
    <property type="molecule type" value="Genomic_DNA"/>
</dbReference>
<dbReference type="AlphaFoldDB" id="A0A975HKB1"/>
<feature type="domain" description="Cell-division protein ZapC C-terminal" evidence="1">
    <location>
        <begin position="89"/>
        <end position="167"/>
    </location>
</feature>
<feature type="domain" description="Cell-division protein ZapC N-terminal" evidence="2">
    <location>
        <begin position="6"/>
        <end position="88"/>
    </location>
</feature>
<evidence type="ECO:0000259" key="2">
    <source>
        <dbReference type="Pfam" id="PF21083"/>
    </source>
</evidence>